<organism evidence="2 3">
    <name type="scientific">Falsiroseomonas frigidaquae</name>
    <dbReference type="NCBI Taxonomy" id="487318"/>
    <lineage>
        <taxon>Bacteria</taxon>
        <taxon>Pseudomonadati</taxon>
        <taxon>Pseudomonadota</taxon>
        <taxon>Alphaproteobacteria</taxon>
        <taxon>Acetobacterales</taxon>
        <taxon>Roseomonadaceae</taxon>
        <taxon>Falsiroseomonas</taxon>
    </lineage>
</organism>
<dbReference type="InterPro" id="IPR029052">
    <property type="entry name" value="Metallo-depent_PP-like"/>
</dbReference>
<dbReference type="Pfam" id="PF00149">
    <property type="entry name" value="Metallophos"/>
    <property type="match status" value="1"/>
</dbReference>
<dbReference type="EMBL" id="JAAVTX010000003">
    <property type="protein sequence ID" value="NKE45193.1"/>
    <property type="molecule type" value="Genomic_DNA"/>
</dbReference>
<accession>A0ABX1EYR7</accession>
<evidence type="ECO:0000259" key="1">
    <source>
        <dbReference type="Pfam" id="PF00149"/>
    </source>
</evidence>
<dbReference type="Gene3D" id="3.60.21.10">
    <property type="match status" value="1"/>
</dbReference>
<proteinExistence type="predicted"/>
<comment type="caution">
    <text evidence="2">The sequence shown here is derived from an EMBL/GenBank/DDBJ whole genome shotgun (WGS) entry which is preliminary data.</text>
</comment>
<keyword evidence="3" id="KW-1185">Reference proteome</keyword>
<feature type="domain" description="Calcineurin-like phosphoesterase" evidence="1">
    <location>
        <begin position="4"/>
        <end position="204"/>
    </location>
</feature>
<dbReference type="PANTHER" id="PTHR43143:SF1">
    <property type="entry name" value="SERINE_THREONINE-PROTEIN PHOSPHATASE CPPED1"/>
    <property type="match status" value="1"/>
</dbReference>
<dbReference type="InterPro" id="IPR004843">
    <property type="entry name" value="Calcineurin-like_PHP"/>
</dbReference>
<name>A0ABX1EYR7_9PROT</name>
<dbReference type="PANTHER" id="PTHR43143">
    <property type="entry name" value="METALLOPHOSPHOESTERASE, CALCINEURIN SUPERFAMILY"/>
    <property type="match status" value="1"/>
</dbReference>
<dbReference type="InterPro" id="IPR051918">
    <property type="entry name" value="STPP_CPPED1"/>
</dbReference>
<sequence length="284" mass="31032">MPPIRLVHVTDTHLSATHGYFAHNWAAFRDAMAESPPDFLVHGGDLTFNGPVAEGDIGFGAAELARLGLPWRAIAGNHDVGEAPPFSRLDQPVDAARLAAWHRHVGPSWWVQDLGEWRLVGLDTALMGSGLAEEAAQADFLAQALAGRDGRPVMVFIHMPPFDADAADTAFSTSVILPAPRAALLDACAAGGVKVIACGHLHVYRRLRHRGMEIVWAPPTAMVDVQRQMARRRRFPRPGYVEWVLEGKRATHRLVEPQRMFVIDMSGWTKRNGGTTTTLPPLGV</sequence>
<protein>
    <submittedName>
        <fullName evidence="2">Metallophosphoesterase</fullName>
    </submittedName>
</protein>
<reference evidence="2 3" key="1">
    <citation type="submission" date="2020-03" db="EMBL/GenBank/DDBJ databases">
        <title>Roseomonas selenitidurans sp. nov. isolated from soil.</title>
        <authorList>
            <person name="Liu H."/>
        </authorList>
    </citation>
    <scope>NUCLEOTIDE SEQUENCE [LARGE SCALE GENOMIC DNA]</scope>
    <source>
        <strain evidence="2 3">JCM 15073</strain>
    </source>
</reference>
<dbReference type="RefSeq" id="WP_168049665.1">
    <property type="nucleotide sequence ID" value="NZ_JAATJR010000003.1"/>
</dbReference>
<dbReference type="Proteomes" id="UP000765160">
    <property type="component" value="Unassembled WGS sequence"/>
</dbReference>
<evidence type="ECO:0000313" key="3">
    <source>
        <dbReference type="Proteomes" id="UP000765160"/>
    </source>
</evidence>
<evidence type="ECO:0000313" key="2">
    <source>
        <dbReference type="EMBL" id="NKE45193.1"/>
    </source>
</evidence>
<dbReference type="SUPFAM" id="SSF56300">
    <property type="entry name" value="Metallo-dependent phosphatases"/>
    <property type="match status" value="1"/>
</dbReference>
<gene>
    <name evidence="2" type="ORF">HB662_10415</name>
</gene>